<dbReference type="PROSITE" id="PS51186">
    <property type="entry name" value="GNAT"/>
    <property type="match status" value="1"/>
</dbReference>
<keyword evidence="2" id="KW-0808">Transferase</keyword>
<dbReference type="OrthoDB" id="9795206at2"/>
<dbReference type="Gene3D" id="3.40.630.30">
    <property type="match status" value="1"/>
</dbReference>
<dbReference type="AlphaFoldDB" id="E0IGB3"/>
<sequence>MPNLIGNRVVLREYRKEDLLYMRQWVNDPEIVDMLSDVFLFPQTMNKTEQFLNAMLEGSVDARGFVISLRETLEYIGQIDLHRIDWKNRSAELGIVIGNKLLQGLGYGTEAMQLLQQFVFERLQLNRLELEVLAYNSPAIHCYLKCGFQEEGRKRQRHYYKGEYHDVIVMSILKSDYIQRGANRSGTGTEA</sequence>
<gene>
    <name evidence="2" type="ORF">PaecuDRAFT_4706</name>
</gene>
<dbReference type="EMBL" id="AEDD01000016">
    <property type="protein sequence ID" value="EFM08515.1"/>
    <property type="molecule type" value="Genomic_DNA"/>
</dbReference>
<dbReference type="GO" id="GO:0016747">
    <property type="term" value="F:acyltransferase activity, transferring groups other than amino-acyl groups"/>
    <property type="evidence" value="ECO:0007669"/>
    <property type="project" value="InterPro"/>
</dbReference>
<dbReference type="PANTHER" id="PTHR43415">
    <property type="entry name" value="SPERMIDINE N(1)-ACETYLTRANSFERASE"/>
    <property type="match status" value="1"/>
</dbReference>
<evidence type="ECO:0000259" key="1">
    <source>
        <dbReference type="PROSITE" id="PS51186"/>
    </source>
</evidence>
<dbReference type="InterPro" id="IPR000182">
    <property type="entry name" value="GNAT_dom"/>
</dbReference>
<dbReference type="SUPFAM" id="SSF55729">
    <property type="entry name" value="Acyl-CoA N-acyltransferases (Nat)"/>
    <property type="match status" value="1"/>
</dbReference>
<dbReference type="Proteomes" id="UP000005387">
    <property type="component" value="Unassembled WGS sequence"/>
</dbReference>
<keyword evidence="3" id="KW-1185">Reference proteome</keyword>
<evidence type="ECO:0000313" key="3">
    <source>
        <dbReference type="Proteomes" id="UP000005387"/>
    </source>
</evidence>
<dbReference type="eggNOG" id="COG1670">
    <property type="taxonomic scope" value="Bacteria"/>
</dbReference>
<dbReference type="InterPro" id="IPR016181">
    <property type="entry name" value="Acyl_CoA_acyltransferase"/>
</dbReference>
<dbReference type="RefSeq" id="WP_006040684.1">
    <property type="nucleotide sequence ID" value="NZ_AEDD01000016.1"/>
</dbReference>
<name>E0IGB3_9BACL</name>
<evidence type="ECO:0000313" key="2">
    <source>
        <dbReference type="EMBL" id="EFM08515.1"/>
    </source>
</evidence>
<organism evidence="2 3">
    <name type="scientific">Paenibacillus curdlanolyticus YK9</name>
    <dbReference type="NCBI Taxonomy" id="717606"/>
    <lineage>
        <taxon>Bacteria</taxon>
        <taxon>Bacillati</taxon>
        <taxon>Bacillota</taxon>
        <taxon>Bacilli</taxon>
        <taxon>Bacillales</taxon>
        <taxon>Paenibacillaceae</taxon>
        <taxon>Paenibacillus</taxon>
    </lineage>
</organism>
<dbReference type="PANTHER" id="PTHR43415:SF3">
    <property type="entry name" value="GNAT-FAMILY ACETYLTRANSFERASE"/>
    <property type="match status" value="1"/>
</dbReference>
<dbReference type="STRING" id="717606.PaecuDRAFT_4706"/>
<protein>
    <submittedName>
        <fullName evidence="2">GCN5-related N-acetyltransferase</fullName>
    </submittedName>
</protein>
<feature type="domain" description="N-acetyltransferase" evidence="1">
    <location>
        <begin position="9"/>
        <end position="175"/>
    </location>
</feature>
<dbReference type="Pfam" id="PF13302">
    <property type="entry name" value="Acetyltransf_3"/>
    <property type="match status" value="1"/>
</dbReference>
<proteinExistence type="predicted"/>
<reference evidence="2 3" key="1">
    <citation type="submission" date="2010-07" db="EMBL/GenBank/DDBJ databases">
        <title>The draft genome of Paenibacillus curdlanolyticus YK9.</title>
        <authorList>
            <consortium name="US DOE Joint Genome Institute (JGI-PGF)"/>
            <person name="Lucas S."/>
            <person name="Copeland A."/>
            <person name="Lapidus A."/>
            <person name="Cheng J.-F."/>
            <person name="Bruce D."/>
            <person name="Goodwin L."/>
            <person name="Pitluck S."/>
            <person name="Land M.L."/>
            <person name="Hauser L."/>
            <person name="Chang Y.-J."/>
            <person name="Jeffries C."/>
            <person name="Anderson I.J."/>
            <person name="Johnson E."/>
            <person name="Loganathan U."/>
            <person name="Mulhopadhyay B."/>
            <person name="Kyrpides N."/>
            <person name="Woyke T.J."/>
        </authorList>
    </citation>
    <scope>NUCLEOTIDE SEQUENCE [LARGE SCALE GENOMIC DNA]</scope>
    <source>
        <strain evidence="2 3">YK9</strain>
    </source>
</reference>
<accession>E0IGB3</accession>